<organism evidence="1 2">
    <name type="scientific">Allacma fusca</name>
    <dbReference type="NCBI Taxonomy" id="39272"/>
    <lineage>
        <taxon>Eukaryota</taxon>
        <taxon>Metazoa</taxon>
        <taxon>Ecdysozoa</taxon>
        <taxon>Arthropoda</taxon>
        <taxon>Hexapoda</taxon>
        <taxon>Collembola</taxon>
        <taxon>Symphypleona</taxon>
        <taxon>Sminthuridae</taxon>
        <taxon>Allacma</taxon>
    </lineage>
</organism>
<keyword evidence="2" id="KW-1185">Reference proteome</keyword>
<reference evidence="1" key="1">
    <citation type="submission" date="2021-06" db="EMBL/GenBank/DDBJ databases">
        <authorList>
            <person name="Hodson N. C."/>
            <person name="Mongue J. A."/>
            <person name="Jaron S. K."/>
        </authorList>
    </citation>
    <scope>NUCLEOTIDE SEQUENCE</scope>
</reference>
<protein>
    <submittedName>
        <fullName evidence="1">Uncharacterized protein</fullName>
    </submittedName>
</protein>
<comment type="caution">
    <text evidence="1">The sequence shown here is derived from an EMBL/GenBank/DDBJ whole genome shotgun (WGS) entry which is preliminary data.</text>
</comment>
<dbReference type="AlphaFoldDB" id="A0A8J2KPF1"/>
<dbReference type="Proteomes" id="UP000708208">
    <property type="component" value="Unassembled WGS sequence"/>
</dbReference>
<gene>
    <name evidence="1" type="ORF">AFUS01_LOCUS28754</name>
</gene>
<accession>A0A8J2KPF1</accession>
<dbReference type="EMBL" id="CAJVCH010415542">
    <property type="protein sequence ID" value="CAG7818240.1"/>
    <property type="molecule type" value="Genomic_DNA"/>
</dbReference>
<evidence type="ECO:0000313" key="2">
    <source>
        <dbReference type="Proteomes" id="UP000708208"/>
    </source>
</evidence>
<proteinExistence type="predicted"/>
<sequence length="89" mass="10279">MPSLFRLFCKTRISTAFHKSGRNSSRGELNSFFRNKESSQTFLLLSFTIGKYKHWFIINELIFSLTEGGSALIRKHFFTKANIALVTQN</sequence>
<name>A0A8J2KPF1_9HEXA</name>
<evidence type="ECO:0000313" key="1">
    <source>
        <dbReference type="EMBL" id="CAG7818240.1"/>
    </source>
</evidence>